<feature type="domain" description="HTH tetR-type" evidence="5">
    <location>
        <begin position="14"/>
        <end position="74"/>
    </location>
</feature>
<evidence type="ECO:0000256" key="4">
    <source>
        <dbReference type="PROSITE-ProRule" id="PRU00335"/>
    </source>
</evidence>
<sequence>MLRRAMSWPVQQKQISRNRILQSAIRLFSSRGFDGVSIADVMRDADLTHGAFYAHFKSKQQLYAEAIDLAASDSFSRRHHTSIGKSDGA</sequence>
<protein>
    <submittedName>
        <fullName evidence="6">TetR family transcriptional regulator</fullName>
    </submittedName>
</protein>
<keyword evidence="1" id="KW-0805">Transcription regulation</keyword>
<dbReference type="Proteomes" id="UP000306585">
    <property type="component" value="Unassembled WGS sequence"/>
</dbReference>
<evidence type="ECO:0000313" key="7">
    <source>
        <dbReference type="Proteomes" id="UP000306585"/>
    </source>
</evidence>
<dbReference type="Pfam" id="PF00440">
    <property type="entry name" value="TetR_N"/>
    <property type="match status" value="1"/>
</dbReference>
<dbReference type="PROSITE" id="PS01081">
    <property type="entry name" value="HTH_TETR_1"/>
    <property type="match status" value="1"/>
</dbReference>
<dbReference type="SUPFAM" id="SSF46689">
    <property type="entry name" value="Homeodomain-like"/>
    <property type="match status" value="1"/>
</dbReference>
<dbReference type="GO" id="GO:0003677">
    <property type="term" value="F:DNA binding"/>
    <property type="evidence" value="ECO:0007669"/>
    <property type="project" value="UniProtKB-UniRule"/>
</dbReference>
<gene>
    <name evidence="6" type="ORF">FEF65_06110</name>
</gene>
<dbReference type="InterPro" id="IPR009057">
    <property type="entry name" value="Homeodomain-like_sf"/>
</dbReference>
<evidence type="ECO:0000259" key="5">
    <source>
        <dbReference type="PROSITE" id="PS50977"/>
    </source>
</evidence>
<dbReference type="AlphaFoldDB" id="A0A5R9GM50"/>
<evidence type="ECO:0000256" key="2">
    <source>
        <dbReference type="ARBA" id="ARBA00023125"/>
    </source>
</evidence>
<dbReference type="PRINTS" id="PR00455">
    <property type="entry name" value="HTHTETR"/>
</dbReference>
<organism evidence="6 7">
    <name type="scientific">Mariprofundus erugo</name>
    <dbReference type="NCBI Taxonomy" id="2528639"/>
    <lineage>
        <taxon>Bacteria</taxon>
        <taxon>Pseudomonadati</taxon>
        <taxon>Pseudomonadota</taxon>
        <taxon>Candidatius Mariprofundia</taxon>
        <taxon>Mariprofundales</taxon>
        <taxon>Mariprofundaceae</taxon>
        <taxon>Mariprofundus</taxon>
    </lineage>
</organism>
<dbReference type="InterPro" id="IPR023772">
    <property type="entry name" value="DNA-bd_HTH_TetR-type_CS"/>
</dbReference>
<proteinExistence type="predicted"/>
<dbReference type="Gene3D" id="1.10.357.10">
    <property type="entry name" value="Tetracycline Repressor, domain 2"/>
    <property type="match status" value="1"/>
</dbReference>
<keyword evidence="7" id="KW-1185">Reference proteome</keyword>
<dbReference type="PANTHER" id="PTHR47506:SF7">
    <property type="entry name" value="TRANSCRIPTIONAL REGULATORY PROTEIN"/>
    <property type="match status" value="1"/>
</dbReference>
<evidence type="ECO:0000256" key="1">
    <source>
        <dbReference type="ARBA" id="ARBA00023015"/>
    </source>
</evidence>
<keyword evidence="2 4" id="KW-0238">DNA-binding</keyword>
<dbReference type="PROSITE" id="PS50977">
    <property type="entry name" value="HTH_TETR_2"/>
    <property type="match status" value="1"/>
</dbReference>
<evidence type="ECO:0000313" key="6">
    <source>
        <dbReference type="EMBL" id="TLS67491.1"/>
    </source>
</evidence>
<comment type="caution">
    <text evidence="6">The sequence shown here is derived from an EMBL/GenBank/DDBJ whole genome shotgun (WGS) entry which is preliminary data.</text>
</comment>
<accession>A0A5R9GM50</accession>
<dbReference type="PANTHER" id="PTHR47506">
    <property type="entry name" value="TRANSCRIPTIONAL REGULATORY PROTEIN"/>
    <property type="match status" value="1"/>
</dbReference>
<feature type="DNA-binding region" description="H-T-H motif" evidence="4">
    <location>
        <begin position="37"/>
        <end position="56"/>
    </location>
</feature>
<keyword evidence="3" id="KW-0804">Transcription</keyword>
<evidence type="ECO:0000256" key="3">
    <source>
        <dbReference type="ARBA" id="ARBA00023163"/>
    </source>
</evidence>
<dbReference type="InterPro" id="IPR001647">
    <property type="entry name" value="HTH_TetR"/>
</dbReference>
<reference evidence="6 7" key="1">
    <citation type="journal article" date="2019" name="Appl. Environ. Microbiol.">
        <title>Environmental Evidence and Genomic Insight of Iron-oxidizing Bacteria Preference Towards More Corrosion Resistant Stainless Steel at Higher Salinities.</title>
        <authorList>
            <person name="Garrison C.E."/>
            <person name="Price K.A."/>
            <person name="Field E.K."/>
        </authorList>
    </citation>
    <scope>NUCLEOTIDE SEQUENCE [LARGE SCALE GENOMIC DNA]</scope>
    <source>
        <strain evidence="6 7">P3</strain>
    </source>
</reference>
<dbReference type="EMBL" id="VBRY01000005">
    <property type="protein sequence ID" value="TLS67491.1"/>
    <property type="molecule type" value="Genomic_DNA"/>
</dbReference>
<name>A0A5R9GM50_9PROT</name>